<dbReference type="EMBL" id="PCUC01000073">
    <property type="protein sequence ID" value="PIQ06982.1"/>
    <property type="molecule type" value="Genomic_DNA"/>
</dbReference>
<sequence length="181" mass="20078">MEGFLNPSEVLKQLKLKKEMVAADFGSGAGGWALPLAKILEEGKVYAIDILEEPLSALKAKIKLGKIFNIELIKSDVNQTSKLTSESCDLVLMTNLLFESEDKKRVLEEGKRVLKKGAKLLIVDWKLDAPLGPKEGRVSAKEVKALSEELDLKVEREFEAGLYHWGLILVKPRSENLTAFG</sequence>
<feature type="domain" description="Methyltransferase type 11" evidence="1">
    <location>
        <begin position="24"/>
        <end position="122"/>
    </location>
</feature>
<accession>A0A2H0FK26</accession>
<dbReference type="SUPFAM" id="SSF53335">
    <property type="entry name" value="S-adenosyl-L-methionine-dependent methyltransferases"/>
    <property type="match status" value="1"/>
</dbReference>
<dbReference type="AlphaFoldDB" id="A0A2H0FK26"/>
<dbReference type="Gene3D" id="3.40.50.150">
    <property type="entry name" value="Vaccinia Virus protein VP39"/>
    <property type="match status" value="1"/>
</dbReference>
<dbReference type="Pfam" id="PF08241">
    <property type="entry name" value="Methyltransf_11"/>
    <property type="match status" value="1"/>
</dbReference>
<dbReference type="InterPro" id="IPR029063">
    <property type="entry name" value="SAM-dependent_MTases_sf"/>
</dbReference>
<evidence type="ECO:0000259" key="1">
    <source>
        <dbReference type="Pfam" id="PF08241"/>
    </source>
</evidence>
<dbReference type="InterPro" id="IPR013216">
    <property type="entry name" value="Methyltransf_11"/>
</dbReference>
<name>A0A2H0FK26_9BACT</name>
<dbReference type="CDD" id="cd02440">
    <property type="entry name" value="AdoMet_MTases"/>
    <property type="match status" value="1"/>
</dbReference>
<gene>
    <name evidence="2" type="ORF">COW72_01390</name>
</gene>
<reference evidence="2 3" key="1">
    <citation type="submission" date="2017-09" db="EMBL/GenBank/DDBJ databases">
        <title>Depth-based differentiation of microbial function through sediment-hosted aquifers and enrichment of novel symbionts in the deep terrestrial subsurface.</title>
        <authorList>
            <person name="Probst A.J."/>
            <person name="Ladd B."/>
            <person name="Jarett J.K."/>
            <person name="Geller-Mcgrath D.E."/>
            <person name="Sieber C.M."/>
            <person name="Emerson J.B."/>
            <person name="Anantharaman K."/>
            <person name="Thomas B.C."/>
            <person name="Malmstrom R."/>
            <person name="Stieglmeier M."/>
            <person name="Klingl A."/>
            <person name="Woyke T."/>
            <person name="Ryan C.M."/>
            <person name="Banfield J.F."/>
        </authorList>
    </citation>
    <scope>NUCLEOTIDE SEQUENCE [LARGE SCALE GENOMIC DNA]</scope>
    <source>
        <strain evidence="2">CG18_big_fil_WC_8_21_14_2_50_37_10</strain>
    </source>
</reference>
<dbReference type="Proteomes" id="UP000230778">
    <property type="component" value="Unassembled WGS sequence"/>
</dbReference>
<feature type="non-terminal residue" evidence="2">
    <location>
        <position position="181"/>
    </location>
</feature>
<proteinExistence type="predicted"/>
<protein>
    <recommendedName>
        <fullName evidence="1">Methyltransferase type 11 domain-containing protein</fullName>
    </recommendedName>
</protein>
<evidence type="ECO:0000313" key="3">
    <source>
        <dbReference type="Proteomes" id="UP000230778"/>
    </source>
</evidence>
<comment type="caution">
    <text evidence="2">The sequence shown here is derived from an EMBL/GenBank/DDBJ whole genome shotgun (WGS) entry which is preliminary data.</text>
</comment>
<organism evidence="2 3">
    <name type="scientific">Candidatus Nealsonbacteria bacterium CG18_big_fil_WC_8_21_14_2_50_37_10</name>
    <dbReference type="NCBI Taxonomy" id="1974717"/>
    <lineage>
        <taxon>Bacteria</taxon>
        <taxon>Candidatus Nealsoniibacteriota</taxon>
    </lineage>
</organism>
<evidence type="ECO:0000313" key="2">
    <source>
        <dbReference type="EMBL" id="PIQ06982.1"/>
    </source>
</evidence>